<keyword evidence="3" id="KW-1185">Reference proteome</keyword>
<evidence type="ECO:0008006" key="4">
    <source>
        <dbReference type="Google" id="ProtNLM"/>
    </source>
</evidence>
<gene>
    <name evidence="2" type="ORF">H5S09_11000</name>
</gene>
<dbReference type="RefSeq" id="WP_182597153.1">
    <property type="nucleotide sequence ID" value="NZ_JACIVA010000060.1"/>
</dbReference>
<comment type="caution">
    <text evidence="2">The sequence shown here is derived from an EMBL/GenBank/DDBJ whole genome shotgun (WGS) entry which is preliminary data.</text>
</comment>
<organism evidence="2 3">
    <name type="scientific">Limosilactobacillus rudii</name>
    <dbReference type="NCBI Taxonomy" id="2759755"/>
    <lineage>
        <taxon>Bacteria</taxon>
        <taxon>Bacillati</taxon>
        <taxon>Bacillota</taxon>
        <taxon>Bacilli</taxon>
        <taxon>Lactobacillales</taxon>
        <taxon>Lactobacillaceae</taxon>
        <taxon>Limosilactobacillus</taxon>
    </lineage>
</organism>
<reference evidence="2 3" key="1">
    <citation type="submission" date="2020-07" db="EMBL/GenBank/DDBJ databases">
        <title>Description of Limosilactobacillus balticus sp. nov., Limosilactobacillus agrestis sp. nov., Limosilactobacillus albertensis sp. nov., Limosilactobacillus rudii sp. nov., Limosilactobacillus fastidiosus sp. nov., five novel Limosilactobacillus species isolated from the vertebrate gastrointestinal tract, and proposal of 6 subspecies of Limosilactobacillus reuteri adapted to the gastrointestinal tract of specific vertebrate hosts.</title>
        <authorList>
            <person name="Li F."/>
            <person name="Cheng C."/>
            <person name="Zheng J."/>
            <person name="Quevedo R.M."/>
            <person name="Li J."/>
            <person name="Roos S."/>
            <person name="Gaenzle M.G."/>
            <person name="Walter J."/>
        </authorList>
    </citation>
    <scope>NUCLEOTIDE SEQUENCE [LARGE SCALE GENOMIC DNA]</scope>
    <source>
        <strain evidence="2 3">STM2_1</strain>
    </source>
</reference>
<proteinExistence type="predicted"/>
<feature type="region of interest" description="Disordered" evidence="1">
    <location>
        <begin position="81"/>
        <end position="100"/>
    </location>
</feature>
<protein>
    <recommendedName>
        <fullName evidence="4">YSIRK-type signal peptide-containing protein</fullName>
    </recommendedName>
</protein>
<sequence>MGSSNNQSSQITAATANDQRQTVKKLTVGVSSILLGFAFAGATTVHADTATQPTGDAEHISATTTNQSITNSSEQVLKTTPATETSAASSAASASAVKDTTTTANSVATVNADSAVNSASAAVSEVSNQNDLTSAKSEKQQAATVADNYEAAVNASLKQVTPTSTSAAASESSAVNSASTAQTANSAASQSSQAQASSAAEEVVVAAVPMTNYDVQPYSQAQREANAQAGLKLATDFVNILTAPTITAKIGQGITFIKDTINLITRHPLAYQRYQNMTARQMRLANRQQALALKQKQMELQHKPQWQINFVISQQRFLANRQERLAIQRQTMVSYLRADANRMTNTVFA</sequence>
<feature type="region of interest" description="Disordered" evidence="1">
    <location>
        <begin position="1"/>
        <end position="20"/>
    </location>
</feature>
<dbReference type="Proteomes" id="UP000517106">
    <property type="component" value="Unassembled WGS sequence"/>
</dbReference>
<evidence type="ECO:0000313" key="3">
    <source>
        <dbReference type="Proteomes" id="UP000517106"/>
    </source>
</evidence>
<dbReference type="EMBL" id="JACIVA010000060">
    <property type="protein sequence ID" value="MBB1098453.1"/>
    <property type="molecule type" value="Genomic_DNA"/>
</dbReference>
<accession>A0A7W3UMS7</accession>
<evidence type="ECO:0000313" key="2">
    <source>
        <dbReference type="EMBL" id="MBB1098453.1"/>
    </source>
</evidence>
<evidence type="ECO:0000256" key="1">
    <source>
        <dbReference type="SAM" id="MobiDB-lite"/>
    </source>
</evidence>
<dbReference type="AlphaFoldDB" id="A0A7W3UMS7"/>
<name>A0A7W3UMS7_9LACO</name>